<sequence length="174" mass="19888">MMKKQLLFLFLLMMPFVAQAQQMLPKFGYFNLSTLMKAVPEYATVQKNIADLRVKYEAETKRSEDEFNKKYEEFLDGQRDFAPTIMQKRQAELQDMMEKNIAFKKEAQRLLAQAEQDAMAPVKGKVLDAIRKLGQERGYAFILNADGDAVPYIDMAYGDNLNDAVLSLLARGGK</sequence>
<dbReference type="SUPFAM" id="SSF111384">
    <property type="entry name" value="OmpH-like"/>
    <property type="match status" value="1"/>
</dbReference>
<dbReference type="EMBL" id="JRNN01000066">
    <property type="protein sequence ID" value="KGF34556.1"/>
    <property type="molecule type" value="Genomic_DNA"/>
</dbReference>
<dbReference type="PANTHER" id="PTHR35089">
    <property type="entry name" value="CHAPERONE PROTEIN SKP"/>
    <property type="match status" value="1"/>
</dbReference>
<name>A0A095ZJI8_9BACT</name>
<dbReference type="PANTHER" id="PTHR35089:SF1">
    <property type="entry name" value="CHAPERONE PROTEIN SKP"/>
    <property type="match status" value="1"/>
</dbReference>
<evidence type="ECO:0000256" key="2">
    <source>
        <dbReference type="ARBA" id="ARBA00022729"/>
    </source>
</evidence>
<dbReference type="InterPro" id="IPR005632">
    <property type="entry name" value="Chaperone_Skp"/>
</dbReference>
<dbReference type="GO" id="GO:0005829">
    <property type="term" value="C:cytosol"/>
    <property type="evidence" value="ECO:0007669"/>
    <property type="project" value="TreeGrafter"/>
</dbReference>
<feature type="chain" id="PRO_5001923719" evidence="3">
    <location>
        <begin position="21"/>
        <end position="174"/>
    </location>
</feature>
<protein>
    <submittedName>
        <fullName evidence="4">Membrane protein</fullName>
    </submittedName>
</protein>
<dbReference type="GO" id="GO:0050821">
    <property type="term" value="P:protein stabilization"/>
    <property type="evidence" value="ECO:0007669"/>
    <property type="project" value="TreeGrafter"/>
</dbReference>
<evidence type="ECO:0000256" key="3">
    <source>
        <dbReference type="SAM" id="SignalP"/>
    </source>
</evidence>
<dbReference type="Proteomes" id="UP000029556">
    <property type="component" value="Unassembled WGS sequence"/>
</dbReference>
<evidence type="ECO:0000313" key="4">
    <source>
        <dbReference type="EMBL" id="KGF34556.1"/>
    </source>
</evidence>
<proteinExistence type="inferred from homology"/>
<dbReference type="GO" id="GO:0051082">
    <property type="term" value="F:unfolded protein binding"/>
    <property type="evidence" value="ECO:0007669"/>
    <property type="project" value="InterPro"/>
</dbReference>
<reference evidence="4 5" key="1">
    <citation type="submission" date="2014-07" db="EMBL/GenBank/DDBJ databases">
        <authorList>
            <person name="McCorrison J."/>
            <person name="Sanka R."/>
            <person name="Torralba M."/>
            <person name="Gillis M."/>
            <person name="Haft D.H."/>
            <person name="Methe B."/>
            <person name="Sutton G."/>
            <person name="Nelson K.E."/>
        </authorList>
    </citation>
    <scope>NUCLEOTIDE SEQUENCE [LARGE SCALE GENOMIC DNA]</scope>
    <source>
        <strain evidence="4 5">DNF00853</strain>
    </source>
</reference>
<comment type="caution">
    <text evidence="4">The sequence shown here is derived from an EMBL/GenBank/DDBJ whole genome shotgun (WGS) entry which is preliminary data.</text>
</comment>
<dbReference type="Pfam" id="PF03938">
    <property type="entry name" value="OmpH"/>
    <property type="match status" value="1"/>
</dbReference>
<dbReference type="AlphaFoldDB" id="A0A095ZJI8"/>
<keyword evidence="2 3" id="KW-0732">Signal</keyword>
<gene>
    <name evidence="4" type="ORF">HMPREF2137_07115</name>
</gene>
<evidence type="ECO:0000256" key="1">
    <source>
        <dbReference type="ARBA" id="ARBA00009091"/>
    </source>
</evidence>
<comment type="similarity">
    <text evidence="1">Belongs to the Skp family.</text>
</comment>
<dbReference type="SMART" id="SM00935">
    <property type="entry name" value="OmpH"/>
    <property type="match status" value="1"/>
</dbReference>
<dbReference type="InterPro" id="IPR024930">
    <property type="entry name" value="Skp_dom_sf"/>
</dbReference>
<feature type="signal peptide" evidence="3">
    <location>
        <begin position="1"/>
        <end position="20"/>
    </location>
</feature>
<dbReference type="Gene3D" id="3.30.910.20">
    <property type="entry name" value="Skp domain"/>
    <property type="match status" value="1"/>
</dbReference>
<evidence type="ECO:0000313" key="5">
    <source>
        <dbReference type="Proteomes" id="UP000029556"/>
    </source>
</evidence>
<organism evidence="4 5">
    <name type="scientific">Hoylesella buccalis DNF00853</name>
    <dbReference type="NCBI Taxonomy" id="1401074"/>
    <lineage>
        <taxon>Bacteria</taxon>
        <taxon>Pseudomonadati</taxon>
        <taxon>Bacteroidota</taxon>
        <taxon>Bacteroidia</taxon>
        <taxon>Bacteroidales</taxon>
        <taxon>Prevotellaceae</taxon>
        <taxon>Hoylesella</taxon>
    </lineage>
</organism>
<accession>A0A095ZJI8</accession>